<dbReference type="CDD" id="cd00299">
    <property type="entry name" value="GST_C_family"/>
    <property type="match status" value="1"/>
</dbReference>
<protein>
    <submittedName>
        <fullName evidence="2">Glutathione S-transferase family protein</fullName>
    </submittedName>
</protein>
<evidence type="ECO:0000259" key="1">
    <source>
        <dbReference type="PROSITE" id="PS50405"/>
    </source>
</evidence>
<dbReference type="EMBL" id="JAPYKS010000002">
    <property type="protein sequence ID" value="MEI9408009.1"/>
    <property type="molecule type" value="Genomic_DNA"/>
</dbReference>
<reference evidence="2 3" key="1">
    <citation type="submission" date="2022-12" db="EMBL/GenBank/DDBJ databases">
        <authorList>
            <person name="Muema E."/>
        </authorList>
    </citation>
    <scope>NUCLEOTIDE SEQUENCE [LARGE SCALE GENOMIC DNA]</scope>
    <source>
        <strain evidence="3">1326</strain>
    </source>
</reference>
<dbReference type="RefSeq" id="WP_337105171.1">
    <property type="nucleotide sequence ID" value="NZ_JAPYKS010000002.1"/>
</dbReference>
<dbReference type="CDD" id="cd00570">
    <property type="entry name" value="GST_N_family"/>
    <property type="match status" value="1"/>
</dbReference>
<proteinExistence type="predicted"/>
<evidence type="ECO:0000313" key="3">
    <source>
        <dbReference type="Proteomes" id="UP001387293"/>
    </source>
</evidence>
<gene>
    <name evidence="2" type="ORF">O7A60_04375</name>
</gene>
<dbReference type="PANTHER" id="PTHR44051">
    <property type="entry name" value="GLUTATHIONE S-TRANSFERASE-RELATED"/>
    <property type="match status" value="1"/>
</dbReference>
<name>A0ABU8KSW3_9HYPH</name>
<dbReference type="InterPro" id="IPR036249">
    <property type="entry name" value="Thioredoxin-like_sf"/>
</dbReference>
<dbReference type="SUPFAM" id="SSF52833">
    <property type="entry name" value="Thioredoxin-like"/>
    <property type="match status" value="1"/>
</dbReference>
<keyword evidence="3" id="KW-1185">Reference proteome</keyword>
<dbReference type="Pfam" id="PF13410">
    <property type="entry name" value="GST_C_2"/>
    <property type="match status" value="1"/>
</dbReference>
<evidence type="ECO:0000313" key="2">
    <source>
        <dbReference type="EMBL" id="MEI9408009.1"/>
    </source>
</evidence>
<accession>A0ABU8KSW3</accession>
<organism evidence="2 3">
    <name type="scientific">Mesorhizobium salmacidum</name>
    <dbReference type="NCBI Taxonomy" id="3015171"/>
    <lineage>
        <taxon>Bacteria</taxon>
        <taxon>Pseudomonadati</taxon>
        <taxon>Pseudomonadota</taxon>
        <taxon>Alphaproteobacteria</taxon>
        <taxon>Hyphomicrobiales</taxon>
        <taxon>Phyllobacteriaceae</taxon>
        <taxon>Mesorhizobium</taxon>
    </lineage>
</organism>
<comment type="caution">
    <text evidence="2">The sequence shown here is derived from an EMBL/GenBank/DDBJ whole genome shotgun (WGS) entry which is preliminary data.</text>
</comment>
<dbReference type="InterPro" id="IPR010987">
    <property type="entry name" value="Glutathione-S-Trfase_C-like"/>
</dbReference>
<sequence>MSDKVEPTPAGVETKLYFSRNPNPRLGVAVARHLGAKVTFEFASPFAPGQAERFRPLNPNLSLPILAWPGGSLWEADAIACRLSRDMGSDFWRTGDDEPDMIRWLSWGKENFVRACDMVHFERGTKQRYHIGPIDREKVAEGLAEFPKAAAILEAVLADQPWLVGNSVSYADFRMATFLPFNDVAGLPLGDYPALTRWYGRLEAIDAWRDPFEGLEAPRLPPVPGQIEPHEAAPRL</sequence>
<dbReference type="SUPFAM" id="SSF47616">
    <property type="entry name" value="GST C-terminal domain-like"/>
    <property type="match status" value="1"/>
</dbReference>
<dbReference type="Gene3D" id="1.20.1050.10">
    <property type="match status" value="1"/>
</dbReference>
<feature type="domain" description="GST C-terminal" evidence="1">
    <location>
        <begin position="94"/>
        <end position="222"/>
    </location>
</feature>
<dbReference type="Proteomes" id="UP001387293">
    <property type="component" value="Unassembled WGS sequence"/>
</dbReference>
<dbReference type="Gene3D" id="3.40.30.10">
    <property type="entry name" value="Glutaredoxin"/>
    <property type="match status" value="1"/>
</dbReference>
<dbReference type="PANTHER" id="PTHR44051:SF8">
    <property type="entry name" value="GLUTATHIONE S-TRANSFERASE GSTA"/>
    <property type="match status" value="1"/>
</dbReference>
<dbReference type="PROSITE" id="PS50405">
    <property type="entry name" value="GST_CTER"/>
    <property type="match status" value="1"/>
</dbReference>
<dbReference type="InterPro" id="IPR036282">
    <property type="entry name" value="Glutathione-S-Trfase_C_sf"/>
</dbReference>